<keyword evidence="1" id="KW-1015">Disulfide bond</keyword>
<name>A0A835GHN3_SPOEX</name>
<dbReference type="AlphaFoldDB" id="A0A835GHN3"/>
<dbReference type="InterPro" id="IPR000859">
    <property type="entry name" value="CUB_dom"/>
</dbReference>
<dbReference type="EMBL" id="JACKWZ010000088">
    <property type="protein sequence ID" value="KAF9416540.1"/>
    <property type="molecule type" value="Genomic_DNA"/>
</dbReference>
<dbReference type="InterPro" id="IPR058698">
    <property type="entry name" value="CUB_metazoa"/>
</dbReference>
<dbReference type="InterPro" id="IPR035914">
    <property type="entry name" value="Sperma_CUB_dom_sf"/>
</dbReference>
<accession>A0A835GHN3</accession>
<dbReference type="PANTHER" id="PTHR33236:SF12">
    <property type="entry name" value="CUB DOMAIN-CONTAINING PROTEIN-RELATED"/>
    <property type="match status" value="1"/>
</dbReference>
<feature type="domain" description="CUB" evidence="3">
    <location>
        <begin position="181"/>
        <end position="319"/>
    </location>
</feature>
<dbReference type="Proteomes" id="UP000648187">
    <property type="component" value="Unassembled WGS sequence"/>
</dbReference>
<evidence type="ECO:0000313" key="4">
    <source>
        <dbReference type="EMBL" id="KAF9416540.1"/>
    </source>
</evidence>
<protein>
    <recommendedName>
        <fullName evidence="3">CUB domain-containing protein</fullName>
    </recommendedName>
</protein>
<organism evidence="4 5">
    <name type="scientific">Spodoptera exigua</name>
    <name type="common">Beet armyworm</name>
    <name type="synonym">Noctua fulgens</name>
    <dbReference type="NCBI Taxonomy" id="7107"/>
    <lineage>
        <taxon>Eukaryota</taxon>
        <taxon>Metazoa</taxon>
        <taxon>Ecdysozoa</taxon>
        <taxon>Arthropoda</taxon>
        <taxon>Hexapoda</taxon>
        <taxon>Insecta</taxon>
        <taxon>Pterygota</taxon>
        <taxon>Neoptera</taxon>
        <taxon>Endopterygota</taxon>
        <taxon>Lepidoptera</taxon>
        <taxon>Glossata</taxon>
        <taxon>Ditrysia</taxon>
        <taxon>Noctuoidea</taxon>
        <taxon>Noctuidae</taxon>
        <taxon>Amphipyrinae</taxon>
        <taxon>Spodoptera</taxon>
    </lineage>
</organism>
<reference evidence="4" key="1">
    <citation type="submission" date="2020-08" db="EMBL/GenBank/DDBJ databases">
        <title>Spodoptera exigua strain:BAW_Kor-Di-RS1 Genome sequencing and assembly.</title>
        <authorList>
            <person name="Kim J."/>
            <person name="Nam H.Y."/>
            <person name="Kwon M."/>
            <person name="Choi J.H."/>
            <person name="Cho S.R."/>
            <person name="Kim G.-H."/>
        </authorList>
    </citation>
    <scope>NUCLEOTIDE SEQUENCE</scope>
    <source>
        <strain evidence="4">BAW_Kor-Di-RS1</strain>
        <tissue evidence="4">Whole-body</tissue>
    </source>
</reference>
<proteinExistence type="predicted"/>
<dbReference type="PROSITE" id="PS01180">
    <property type="entry name" value="CUB"/>
    <property type="match status" value="2"/>
</dbReference>
<sequence length="516" mass="57197">MMGKDEEAEFLQDGVTKANFICNSVYTKLYTLLLKEAHGGNYPSLTSMLTEINDGHDPQSIHSYILLYADDMKIHKVVKNISDAEQLQNDLNRTRIKKMAINRLLRVFLLCVVGYTSASVVGETENFRTGRQSPPSIFNVGNGEQCLGNDRITGGVCLSRNQCNTQGGKAIGFCGVFATCCSLNACDVRTQTKVAVFINPPLNRESSGLECSYNVEINNNNVCQMRIDFETFNLAPPTTVEPVENVTQRPGYICRNDIFQVTNLQANSDFLPPLCGDNSGQHLYVRVNASTNSRAIRINFKIADRSSQPNLPQATWKIKVTQLECFNTLGKYRDGIFESLTQSLPSTPFTSSADRDEYLIAPPGCLQYYPDRSGAFESFNYNRGAGPYIANLIYATCFKKTSDVCGIKFTSASFNLAYRDDSNLYTDTDCQVNPVTRGAAQSEDYFFIPEAETADGLRGSKFCGSSAASQIIASTPPGPLYVYFHSDNLVTQDIPEEGYRFNYNVLNNCFFGSTKT</sequence>
<keyword evidence="5" id="KW-1185">Reference proteome</keyword>
<evidence type="ECO:0000256" key="1">
    <source>
        <dbReference type="ARBA" id="ARBA00023157"/>
    </source>
</evidence>
<dbReference type="Gene3D" id="2.60.120.290">
    <property type="entry name" value="Spermadhesin, CUB domain"/>
    <property type="match status" value="1"/>
</dbReference>
<evidence type="ECO:0000313" key="5">
    <source>
        <dbReference type="Proteomes" id="UP000648187"/>
    </source>
</evidence>
<dbReference type="PANTHER" id="PTHR33236">
    <property type="entry name" value="INTRAFLAGELLAR TRANSPORT PROTEIN 122 FAMILY PROTEIN-RELATED"/>
    <property type="match status" value="1"/>
</dbReference>
<dbReference type="Pfam" id="PF26080">
    <property type="entry name" value="CUB_animal"/>
    <property type="match status" value="1"/>
</dbReference>
<comment type="caution">
    <text evidence="4">The sequence shown here is derived from an EMBL/GenBank/DDBJ whole genome shotgun (WGS) entry which is preliminary data.</text>
</comment>
<feature type="domain" description="CUB" evidence="3">
    <location>
        <begin position="365"/>
        <end position="506"/>
    </location>
</feature>
<evidence type="ECO:0000256" key="2">
    <source>
        <dbReference type="PROSITE-ProRule" id="PRU00059"/>
    </source>
</evidence>
<comment type="caution">
    <text evidence="2">Lacks conserved residue(s) required for the propagation of feature annotation.</text>
</comment>
<evidence type="ECO:0000259" key="3">
    <source>
        <dbReference type="PROSITE" id="PS01180"/>
    </source>
</evidence>
<gene>
    <name evidence="4" type="ORF">HW555_006115</name>
</gene>